<feature type="compositionally biased region" description="Basic and acidic residues" evidence="1">
    <location>
        <begin position="95"/>
        <end position="111"/>
    </location>
</feature>
<gene>
    <name evidence="2" type="ORF">ACFPFM_27745</name>
</gene>
<reference evidence="3" key="1">
    <citation type="journal article" date="2019" name="Int. J. Syst. Evol. Microbiol.">
        <title>The Global Catalogue of Microorganisms (GCM) 10K type strain sequencing project: providing services to taxonomists for standard genome sequencing and annotation.</title>
        <authorList>
            <consortium name="The Broad Institute Genomics Platform"/>
            <consortium name="The Broad Institute Genome Sequencing Center for Infectious Disease"/>
            <person name="Wu L."/>
            <person name="Ma J."/>
        </authorList>
    </citation>
    <scope>NUCLEOTIDE SEQUENCE [LARGE SCALE GENOMIC DNA]</scope>
    <source>
        <strain evidence="3">KCTC 12848</strain>
    </source>
</reference>
<evidence type="ECO:0000313" key="3">
    <source>
        <dbReference type="Proteomes" id="UP001595833"/>
    </source>
</evidence>
<evidence type="ECO:0008006" key="4">
    <source>
        <dbReference type="Google" id="ProtNLM"/>
    </source>
</evidence>
<proteinExistence type="predicted"/>
<feature type="region of interest" description="Disordered" evidence="1">
    <location>
        <begin position="1"/>
        <end position="45"/>
    </location>
</feature>
<protein>
    <recommendedName>
        <fullName evidence="4">DUF433 domain-containing protein</fullName>
    </recommendedName>
</protein>
<evidence type="ECO:0000256" key="1">
    <source>
        <dbReference type="SAM" id="MobiDB-lite"/>
    </source>
</evidence>
<evidence type="ECO:0000313" key="2">
    <source>
        <dbReference type="EMBL" id="MFC5057525.1"/>
    </source>
</evidence>
<comment type="caution">
    <text evidence="2">The sequence shown here is derived from an EMBL/GenBank/DDBJ whole genome shotgun (WGS) entry which is preliminary data.</text>
</comment>
<dbReference type="RefSeq" id="WP_344036943.1">
    <property type="nucleotide sequence ID" value="NZ_BAAAKE010000006.1"/>
</dbReference>
<feature type="region of interest" description="Disordered" evidence="1">
    <location>
        <begin position="92"/>
        <end position="131"/>
    </location>
</feature>
<keyword evidence="3" id="KW-1185">Reference proteome</keyword>
<dbReference type="EMBL" id="JBHSJB010000027">
    <property type="protein sequence ID" value="MFC5057525.1"/>
    <property type="molecule type" value="Genomic_DNA"/>
</dbReference>
<organism evidence="2 3">
    <name type="scientific">Saccharothrix xinjiangensis</name>
    <dbReference type="NCBI Taxonomy" id="204798"/>
    <lineage>
        <taxon>Bacteria</taxon>
        <taxon>Bacillati</taxon>
        <taxon>Actinomycetota</taxon>
        <taxon>Actinomycetes</taxon>
        <taxon>Pseudonocardiales</taxon>
        <taxon>Pseudonocardiaceae</taxon>
        <taxon>Saccharothrix</taxon>
    </lineage>
</organism>
<accession>A0ABV9Y4E4</accession>
<name>A0ABV9Y4E4_9PSEU</name>
<dbReference type="Proteomes" id="UP001595833">
    <property type="component" value="Unassembled WGS sequence"/>
</dbReference>
<sequence length="131" mass="14907">MSLNTVKRYARIPSAEQLRRPPPCRRSTVDPCRDHPRRRLPRQPDVPVTHLLAEVRVLGYPDSANLLVRCLGQGRAGPDRVPPSLWRLVTWPTSKPEDLPAHHRRHLDDPTTSRPPPRARSRRLDGCGSGR</sequence>